<evidence type="ECO:0000256" key="5">
    <source>
        <dbReference type="ARBA" id="ARBA00022840"/>
    </source>
</evidence>
<feature type="domain" description="DNA2/NAM7 helicase-like C-terminal" evidence="7">
    <location>
        <begin position="762"/>
        <end position="978"/>
    </location>
</feature>
<proteinExistence type="inferred from homology"/>
<evidence type="ECO:0000256" key="2">
    <source>
        <dbReference type="ARBA" id="ARBA00022741"/>
    </source>
</evidence>
<dbReference type="GO" id="GO:0005524">
    <property type="term" value="F:ATP binding"/>
    <property type="evidence" value="ECO:0007669"/>
    <property type="project" value="UniProtKB-KW"/>
</dbReference>
<keyword evidence="3 8" id="KW-0378">Hydrolase</keyword>
<keyword evidence="4" id="KW-0347">Helicase</keyword>
<dbReference type="InterPro" id="IPR041677">
    <property type="entry name" value="DNA2/NAM7_AAA_11"/>
</dbReference>
<reference evidence="8" key="1">
    <citation type="submission" date="2021-03" db="EMBL/GenBank/DDBJ databases">
        <title>Evolutionary innovations through gain and loss of genes in the ectomycorrhizal Boletales.</title>
        <authorList>
            <person name="Wu G."/>
            <person name="Miyauchi S."/>
            <person name="Morin E."/>
            <person name="Yang Z.-L."/>
            <person name="Xu J."/>
            <person name="Martin F.M."/>
        </authorList>
    </citation>
    <scope>NUCLEOTIDE SEQUENCE</scope>
    <source>
        <strain evidence="8">BR01</strain>
    </source>
</reference>
<dbReference type="SUPFAM" id="SSF52540">
    <property type="entry name" value="P-loop containing nucleoside triphosphate hydrolases"/>
    <property type="match status" value="1"/>
</dbReference>
<evidence type="ECO:0000256" key="1">
    <source>
        <dbReference type="ARBA" id="ARBA00007913"/>
    </source>
</evidence>
<evidence type="ECO:0000256" key="3">
    <source>
        <dbReference type="ARBA" id="ARBA00022801"/>
    </source>
</evidence>
<evidence type="ECO:0000313" key="8">
    <source>
        <dbReference type="EMBL" id="KAG6373996.1"/>
    </source>
</evidence>
<dbReference type="AlphaFoldDB" id="A0A8I3A6Z4"/>
<comment type="similarity">
    <text evidence="1">Belongs to the DNA2/NAM7 helicase family.</text>
</comment>
<dbReference type="InterPro" id="IPR027417">
    <property type="entry name" value="P-loop_NTPase"/>
</dbReference>
<keyword evidence="2" id="KW-0547">Nucleotide-binding</keyword>
<name>A0A8I3A6Z4_9AGAM</name>
<dbReference type="GO" id="GO:0004386">
    <property type="term" value="F:helicase activity"/>
    <property type="evidence" value="ECO:0007669"/>
    <property type="project" value="UniProtKB-KW"/>
</dbReference>
<dbReference type="PANTHER" id="PTHR10887">
    <property type="entry name" value="DNA2/NAM7 HELICASE FAMILY"/>
    <property type="match status" value="1"/>
</dbReference>
<keyword evidence="9" id="KW-1185">Reference proteome</keyword>
<dbReference type="PANTHER" id="PTHR10887:SF495">
    <property type="entry name" value="HELICASE SENATAXIN ISOFORM X1-RELATED"/>
    <property type="match status" value="1"/>
</dbReference>
<dbReference type="FunFam" id="3.40.50.300:FF:000326">
    <property type="entry name" value="P-loop containing nucleoside triphosphate hydrolase"/>
    <property type="match status" value="1"/>
</dbReference>
<evidence type="ECO:0000259" key="7">
    <source>
        <dbReference type="Pfam" id="PF13087"/>
    </source>
</evidence>
<dbReference type="OrthoDB" id="6513042at2759"/>
<dbReference type="Pfam" id="PF13086">
    <property type="entry name" value="AAA_11"/>
    <property type="match status" value="1"/>
</dbReference>
<dbReference type="CDD" id="cd18808">
    <property type="entry name" value="SF1_C_Upf1"/>
    <property type="match status" value="1"/>
</dbReference>
<feature type="domain" description="DNA2/NAM7 helicase helicase" evidence="6">
    <location>
        <begin position="516"/>
        <end position="753"/>
    </location>
</feature>
<accession>A0A8I3A6Z4</accession>
<evidence type="ECO:0000313" key="9">
    <source>
        <dbReference type="Proteomes" id="UP000683000"/>
    </source>
</evidence>
<dbReference type="Proteomes" id="UP000683000">
    <property type="component" value="Unassembled WGS sequence"/>
</dbReference>
<dbReference type="InterPro" id="IPR045055">
    <property type="entry name" value="DNA2/NAM7-like"/>
</dbReference>
<gene>
    <name evidence="8" type="ORF">JVT61DRAFT_4631</name>
</gene>
<dbReference type="InterPro" id="IPR041679">
    <property type="entry name" value="DNA2/NAM7-like_C"/>
</dbReference>
<organism evidence="8 9">
    <name type="scientific">Boletus reticuloceps</name>
    <dbReference type="NCBI Taxonomy" id="495285"/>
    <lineage>
        <taxon>Eukaryota</taxon>
        <taxon>Fungi</taxon>
        <taxon>Dikarya</taxon>
        <taxon>Basidiomycota</taxon>
        <taxon>Agaricomycotina</taxon>
        <taxon>Agaricomycetes</taxon>
        <taxon>Agaricomycetidae</taxon>
        <taxon>Boletales</taxon>
        <taxon>Boletineae</taxon>
        <taxon>Boletaceae</taxon>
        <taxon>Boletoideae</taxon>
        <taxon>Boletus</taxon>
    </lineage>
</organism>
<keyword evidence="5" id="KW-0067">ATP-binding</keyword>
<dbReference type="GO" id="GO:0016787">
    <property type="term" value="F:hydrolase activity"/>
    <property type="evidence" value="ECO:0007669"/>
    <property type="project" value="UniProtKB-KW"/>
</dbReference>
<dbReference type="EMBL" id="JAGFBS010000019">
    <property type="protein sequence ID" value="KAG6373996.1"/>
    <property type="molecule type" value="Genomic_DNA"/>
</dbReference>
<evidence type="ECO:0000256" key="4">
    <source>
        <dbReference type="ARBA" id="ARBA00022806"/>
    </source>
</evidence>
<dbReference type="InterPro" id="IPR047187">
    <property type="entry name" value="SF1_C_Upf1"/>
</dbReference>
<sequence length="1052" mass="117307">MFTGDLVGKFAASTDPRAGSATVLKGKLGMFGHQCHRPKSQVVTLTTGWDGSFEVELSTGETVLTVAAATLFGGGAFVQRLLGCRHICCKTWLCYLNYLCCPRFASEDGSLDLYILCIMLAVTSHRARPLASAMHRNSTFIGIRNYFRSLSRQAKPTVYDSRPRPHCAQGLSSSATSCAAAVRPKSSQYELPTDVYFSENSPLAPSTRFDWRLRATSRCHPRHDSLGKRDGVQAYMKRVIPSCIEVQPSEPLYEEIQAYRDQCVRFFIDKHCLVPSNSHSFLPLLNAEQAEDESVLRDRLSSWSLSRLREAGYTITDLYAFWIEAPQIRNPIACFSLGPGIILPEHRFGNGTQVLLSRVDPLQEVPLRGTVLASNATQLRIVFDQQFDVEDGQWRLDVGRSNIVFERMRSAISHFNHDPVVLDASRSPDRQFVIQGTHLRNVLLRSFSPASTSLHQPLQAPDEVEYVSRGTLEHQSRDGHEHDGAFKDDMRIQSWARRYAHSDPIRMDGDPVLDGLNETQIQAVATMVGERISLVQGPPGTGKTKTIVEAVKVLKAHFEVHHPILVCAYTNAAVDNLVEGFAGAHLKPLRVGFRGKIRDSLTKHTLDYKLDQHPLKSKVDKVLGEKGVIEKKRLDLTKRIEAIQRAPTTRAAGRLDQMRSALLAQERQSMAISARLYAIHQEMLRDITADADVICTTCITSASVALNVLDFPVVFLDEASMSTEPASLIPLMKGAQHVALIGDHKQLPPVIASREAQLKGLGTSLFERLTEEGVVPSIMLDVQYRMHPSISQFPSLEFYNLSLRDGTVDALGNISPNLLPPLSSHLPVDELTGYQMPVVFLDHGGSETAKDRSRVNWNEAQIVCSVVEDLLLKNEYLRGEDVGIIAPYVAQVSLLTRLLNSDEKYRKRFSTTLGDHRKLQLHNIDIKTVDGFEGREKEVIIFSTVRNNPSGQIGFLADRRRLNVGLTRAKRGLFIIGSISTLKESKVTKGRSGKADFVSTPCGGRGTEAWKRYTQYLVERRMVLQLTGDRLHKALYGNMRVPLGVYDIPYLH</sequence>
<dbReference type="Pfam" id="PF13087">
    <property type="entry name" value="AAA_12"/>
    <property type="match status" value="1"/>
</dbReference>
<comment type="caution">
    <text evidence="8">The sequence shown here is derived from an EMBL/GenBank/DDBJ whole genome shotgun (WGS) entry which is preliminary data.</text>
</comment>
<dbReference type="GO" id="GO:0005694">
    <property type="term" value="C:chromosome"/>
    <property type="evidence" value="ECO:0007669"/>
    <property type="project" value="UniProtKB-ARBA"/>
</dbReference>
<evidence type="ECO:0000259" key="6">
    <source>
        <dbReference type="Pfam" id="PF13086"/>
    </source>
</evidence>
<protein>
    <submittedName>
        <fullName evidence="8">P-loop containing nucleoside triphosphate hydrolase protein</fullName>
    </submittedName>
</protein>
<dbReference type="Gene3D" id="3.40.50.300">
    <property type="entry name" value="P-loop containing nucleotide triphosphate hydrolases"/>
    <property type="match status" value="2"/>
</dbReference>